<sequence length="301" mass="33025">MLVRPGTGHQSISSNGPPAFASMQPPSPTLETITYQHIQETSSKRISTLDYLRKAHEGRVYWFNTLLFNKPDLQRMPYFDSRKLARRATNYLLLGLSLPTIIDLNSSNPIEFLKTLNALLAEFESFQQMHPPDGSSSLSRGRFPQMFKRATTTGSKGRRTSSAAEIGLPMGNDSSDSKSTNGSNASVGTNSATSFPISEIDLLPGEEYTYLLTPSLPFDPDFYETFATLCDVLIDCYTRLMSLVASPRECSPSVAEMFTKADARVRKIIVQGVVKEFEDSSRAGVKGEVAGVGRVVLGGLM</sequence>
<dbReference type="PANTHER" id="PTHR37332">
    <property type="entry name" value="EXPRESSED PROTEIN"/>
    <property type="match status" value="1"/>
</dbReference>
<dbReference type="PANTHER" id="PTHR37332:SF1">
    <property type="entry name" value="ELMO DOMAIN-CONTAINING PROTEIN"/>
    <property type="match status" value="1"/>
</dbReference>
<dbReference type="AlphaFoldDB" id="A0A2J6S0J0"/>
<feature type="compositionally biased region" description="Polar residues" evidence="1">
    <location>
        <begin position="172"/>
        <end position="189"/>
    </location>
</feature>
<keyword evidence="3" id="KW-1185">Reference proteome</keyword>
<organism evidence="2 3">
    <name type="scientific">Hyaloscypha variabilis (strain UAMH 11265 / GT02V1 / F)</name>
    <name type="common">Meliniomyces variabilis</name>
    <dbReference type="NCBI Taxonomy" id="1149755"/>
    <lineage>
        <taxon>Eukaryota</taxon>
        <taxon>Fungi</taxon>
        <taxon>Dikarya</taxon>
        <taxon>Ascomycota</taxon>
        <taxon>Pezizomycotina</taxon>
        <taxon>Leotiomycetes</taxon>
        <taxon>Helotiales</taxon>
        <taxon>Hyaloscyphaceae</taxon>
        <taxon>Hyaloscypha</taxon>
        <taxon>Hyaloscypha variabilis</taxon>
    </lineage>
</organism>
<feature type="compositionally biased region" description="Low complexity" evidence="1">
    <location>
        <begin position="149"/>
        <end position="163"/>
    </location>
</feature>
<dbReference type="OrthoDB" id="14339at2759"/>
<evidence type="ECO:0000313" key="2">
    <source>
        <dbReference type="EMBL" id="PMD44265.1"/>
    </source>
</evidence>
<name>A0A2J6S0J0_HYAVF</name>
<gene>
    <name evidence="2" type="ORF">L207DRAFT_421497</name>
</gene>
<dbReference type="EMBL" id="KZ613941">
    <property type="protein sequence ID" value="PMD44265.1"/>
    <property type="molecule type" value="Genomic_DNA"/>
</dbReference>
<feature type="region of interest" description="Disordered" evidence="1">
    <location>
        <begin position="1"/>
        <end position="26"/>
    </location>
</feature>
<dbReference type="Proteomes" id="UP000235786">
    <property type="component" value="Unassembled WGS sequence"/>
</dbReference>
<reference evidence="2 3" key="1">
    <citation type="submission" date="2016-04" db="EMBL/GenBank/DDBJ databases">
        <title>A degradative enzymes factory behind the ericoid mycorrhizal symbiosis.</title>
        <authorList>
            <consortium name="DOE Joint Genome Institute"/>
            <person name="Martino E."/>
            <person name="Morin E."/>
            <person name="Grelet G."/>
            <person name="Kuo A."/>
            <person name="Kohler A."/>
            <person name="Daghino S."/>
            <person name="Barry K."/>
            <person name="Choi C."/>
            <person name="Cichocki N."/>
            <person name="Clum A."/>
            <person name="Copeland A."/>
            <person name="Hainaut M."/>
            <person name="Haridas S."/>
            <person name="Labutti K."/>
            <person name="Lindquist E."/>
            <person name="Lipzen A."/>
            <person name="Khouja H.-R."/>
            <person name="Murat C."/>
            <person name="Ohm R."/>
            <person name="Olson A."/>
            <person name="Spatafora J."/>
            <person name="Veneault-Fourrey C."/>
            <person name="Henrissat B."/>
            <person name="Grigoriev I."/>
            <person name="Martin F."/>
            <person name="Perotto S."/>
        </authorList>
    </citation>
    <scope>NUCLEOTIDE SEQUENCE [LARGE SCALE GENOMIC DNA]</scope>
    <source>
        <strain evidence="2 3">F</strain>
    </source>
</reference>
<proteinExistence type="predicted"/>
<feature type="region of interest" description="Disordered" evidence="1">
    <location>
        <begin position="149"/>
        <end position="189"/>
    </location>
</feature>
<evidence type="ECO:0000256" key="1">
    <source>
        <dbReference type="SAM" id="MobiDB-lite"/>
    </source>
</evidence>
<accession>A0A2J6S0J0</accession>
<protein>
    <submittedName>
        <fullName evidence="2">Uncharacterized protein</fullName>
    </submittedName>
</protein>
<evidence type="ECO:0000313" key="3">
    <source>
        <dbReference type="Proteomes" id="UP000235786"/>
    </source>
</evidence>